<dbReference type="RefSeq" id="WP_130565971.1">
    <property type="nucleotide sequence ID" value="NZ_SHLY01000001.1"/>
</dbReference>
<dbReference type="Proteomes" id="UP000292544">
    <property type="component" value="Unassembled WGS sequence"/>
</dbReference>
<dbReference type="InterPro" id="IPR018643">
    <property type="entry name" value="DUF2069_membrane"/>
</dbReference>
<proteinExistence type="predicted"/>
<dbReference type="Pfam" id="PF09842">
    <property type="entry name" value="DUF2069"/>
    <property type="match status" value="1"/>
</dbReference>
<dbReference type="EMBL" id="SHLY01000001">
    <property type="protein sequence ID" value="TAA48655.1"/>
    <property type="molecule type" value="Genomic_DNA"/>
</dbReference>
<name>A0ABY1WVA5_9GAMM</name>
<feature type="transmembrane region" description="Helical" evidence="1">
    <location>
        <begin position="39"/>
        <end position="60"/>
    </location>
</feature>
<keyword evidence="1" id="KW-1133">Transmembrane helix</keyword>
<gene>
    <name evidence="2" type="ORF">EXY25_05415</name>
</gene>
<sequence length="131" mass="14789">MSKIETTTRRFQRLALSCYLGLVLWVPLWHFVLAPHPEMSVGFILFIGCLPLLLPLPGLLTGKPYTYAWANFIIVCYLGHGLTAIYSNPGEAWWALIEIILSTGAFIGCVYFARHRGRELGLGLKKRKQPK</sequence>
<evidence type="ECO:0000313" key="2">
    <source>
        <dbReference type="EMBL" id="TAA48655.1"/>
    </source>
</evidence>
<accession>A0ABY1WVA5</accession>
<evidence type="ECO:0000256" key="1">
    <source>
        <dbReference type="SAM" id="Phobius"/>
    </source>
</evidence>
<comment type="caution">
    <text evidence="2">The sequence shown here is derived from an EMBL/GenBank/DDBJ whole genome shotgun (WGS) entry which is preliminary data.</text>
</comment>
<feature type="transmembrane region" description="Helical" evidence="1">
    <location>
        <begin position="12"/>
        <end position="33"/>
    </location>
</feature>
<protein>
    <submittedName>
        <fullName evidence="2">DUF2069 domain-containing protein</fullName>
    </submittedName>
</protein>
<organism evidence="2 3">
    <name type="scientific">Corallincola spongiicola</name>
    <dbReference type="NCBI Taxonomy" id="2520508"/>
    <lineage>
        <taxon>Bacteria</taxon>
        <taxon>Pseudomonadati</taxon>
        <taxon>Pseudomonadota</taxon>
        <taxon>Gammaproteobacteria</taxon>
        <taxon>Alteromonadales</taxon>
        <taxon>Psychromonadaceae</taxon>
        <taxon>Corallincola</taxon>
    </lineage>
</organism>
<evidence type="ECO:0000313" key="3">
    <source>
        <dbReference type="Proteomes" id="UP000292544"/>
    </source>
</evidence>
<feature type="transmembrane region" description="Helical" evidence="1">
    <location>
        <begin position="67"/>
        <end position="86"/>
    </location>
</feature>
<reference evidence="3" key="1">
    <citation type="submission" date="2019-02" db="EMBL/GenBank/DDBJ databases">
        <title>Draft genome sequence of Muricauda sp. 176CP4-71.</title>
        <authorList>
            <person name="Park J.-S."/>
        </authorList>
    </citation>
    <scope>NUCLEOTIDE SEQUENCE [LARGE SCALE GENOMIC DNA]</scope>
    <source>
        <strain evidence="3">176GS2-150</strain>
    </source>
</reference>
<keyword evidence="3" id="KW-1185">Reference proteome</keyword>
<feature type="transmembrane region" description="Helical" evidence="1">
    <location>
        <begin position="92"/>
        <end position="113"/>
    </location>
</feature>
<keyword evidence="1" id="KW-0812">Transmembrane</keyword>
<keyword evidence="1" id="KW-0472">Membrane</keyword>